<evidence type="ECO:0000313" key="8">
    <source>
        <dbReference type="Proteomes" id="UP001235840"/>
    </source>
</evidence>
<protein>
    <submittedName>
        <fullName evidence="7">ABC-2 type transport system permease protein</fullName>
    </submittedName>
</protein>
<organism evidence="7 8">
    <name type="scientific">Caldalkalibacillus horti</name>
    <dbReference type="NCBI Taxonomy" id="77523"/>
    <lineage>
        <taxon>Bacteria</taxon>
        <taxon>Bacillati</taxon>
        <taxon>Bacillota</taxon>
        <taxon>Bacilli</taxon>
        <taxon>Bacillales</taxon>
        <taxon>Bacillaceae</taxon>
        <taxon>Caldalkalibacillus</taxon>
    </lineage>
</organism>
<accession>A0ABT9VYH6</accession>
<feature type="transmembrane region" description="Helical" evidence="5">
    <location>
        <begin position="43"/>
        <end position="62"/>
    </location>
</feature>
<feature type="transmembrane region" description="Helical" evidence="5">
    <location>
        <begin position="83"/>
        <end position="109"/>
    </location>
</feature>
<dbReference type="Pfam" id="PF12698">
    <property type="entry name" value="ABC2_membrane_3"/>
    <property type="match status" value="1"/>
</dbReference>
<evidence type="ECO:0000256" key="5">
    <source>
        <dbReference type="SAM" id="Phobius"/>
    </source>
</evidence>
<feature type="transmembrane region" description="Helical" evidence="5">
    <location>
        <begin position="121"/>
        <end position="142"/>
    </location>
</feature>
<dbReference type="InterPro" id="IPR052902">
    <property type="entry name" value="ABC-2_transporter"/>
</dbReference>
<evidence type="ECO:0000256" key="3">
    <source>
        <dbReference type="ARBA" id="ARBA00022989"/>
    </source>
</evidence>
<comment type="caution">
    <text evidence="7">The sequence shown here is derived from an EMBL/GenBank/DDBJ whole genome shotgun (WGS) entry which is preliminary data.</text>
</comment>
<sequence length="228" mass="26133">MTVFRFALKRSFRDWTNILIFFLLPFALVFLPKNEWSMIPLGFQFFGVILLFTAAKLVHLIMQDRVKKTVTRIAVSPISHFQYLFQNLIAYFIILIVQCLLMVISGMLIHGESLPSPFLFFIVYFFFSLSALGFCLAWTSLFRSKDASALILFSLILLMSMVGGLFWTTQIMPDLLQRIAMFLPTYWLAGALEQIGSGASLYDITLHLFVLTLFTLVFLFIGSRTKMG</sequence>
<keyword evidence="2 5" id="KW-0812">Transmembrane</keyword>
<dbReference type="PANTHER" id="PTHR43027">
    <property type="entry name" value="DOXORUBICIN RESISTANCE ABC TRANSPORTER PERMEASE PROTEIN DRRC-RELATED"/>
    <property type="match status" value="1"/>
</dbReference>
<dbReference type="RefSeq" id="WP_307393884.1">
    <property type="nucleotide sequence ID" value="NZ_BAAADK010000032.1"/>
</dbReference>
<evidence type="ECO:0000256" key="1">
    <source>
        <dbReference type="ARBA" id="ARBA00004141"/>
    </source>
</evidence>
<keyword evidence="4 5" id="KW-0472">Membrane</keyword>
<proteinExistence type="predicted"/>
<evidence type="ECO:0000259" key="6">
    <source>
        <dbReference type="Pfam" id="PF12698"/>
    </source>
</evidence>
<comment type="subcellular location">
    <subcellularLocation>
        <location evidence="1">Membrane</location>
        <topology evidence="1">Multi-pass membrane protein</topology>
    </subcellularLocation>
</comment>
<gene>
    <name evidence="7" type="ORF">J2S11_001920</name>
</gene>
<evidence type="ECO:0000256" key="4">
    <source>
        <dbReference type="ARBA" id="ARBA00023136"/>
    </source>
</evidence>
<feature type="transmembrane region" description="Helical" evidence="5">
    <location>
        <begin position="149"/>
        <end position="169"/>
    </location>
</feature>
<feature type="transmembrane region" description="Helical" evidence="5">
    <location>
        <begin position="204"/>
        <end position="222"/>
    </location>
</feature>
<feature type="transmembrane region" description="Helical" evidence="5">
    <location>
        <begin position="12"/>
        <end position="31"/>
    </location>
</feature>
<evidence type="ECO:0000256" key="2">
    <source>
        <dbReference type="ARBA" id="ARBA00022692"/>
    </source>
</evidence>
<dbReference type="Proteomes" id="UP001235840">
    <property type="component" value="Unassembled WGS sequence"/>
</dbReference>
<evidence type="ECO:0000313" key="7">
    <source>
        <dbReference type="EMBL" id="MDQ0166019.1"/>
    </source>
</evidence>
<feature type="domain" description="ABC-2 type transporter transmembrane" evidence="6">
    <location>
        <begin position="47"/>
        <end position="222"/>
    </location>
</feature>
<name>A0ABT9VYH6_9BACI</name>
<keyword evidence="3 5" id="KW-1133">Transmembrane helix</keyword>
<dbReference type="EMBL" id="JAUSTY010000006">
    <property type="protein sequence ID" value="MDQ0166019.1"/>
    <property type="molecule type" value="Genomic_DNA"/>
</dbReference>
<keyword evidence="8" id="KW-1185">Reference proteome</keyword>
<reference evidence="7 8" key="1">
    <citation type="submission" date="2023-07" db="EMBL/GenBank/DDBJ databases">
        <title>Genomic Encyclopedia of Type Strains, Phase IV (KMG-IV): sequencing the most valuable type-strain genomes for metagenomic binning, comparative biology and taxonomic classification.</title>
        <authorList>
            <person name="Goeker M."/>
        </authorList>
    </citation>
    <scope>NUCLEOTIDE SEQUENCE [LARGE SCALE GENOMIC DNA]</scope>
    <source>
        <strain evidence="7 8">DSM 12751</strain>
    </source>
</reference>
<dbReference type="PANTHER" id="PTHR43027:SF1">
    <property type="entry name" value="DOXORUBICIN RESISTANCE ABC TRANSPORTER PERMEASE PROTEIN DRRC-RELATED"/>
    <property type="match status" value="1"/>
</dbReference>
<dbReference type="InterPro" id="IPR013525">
    <property type="entry name" value="ABC2_TM"/>
</dbReference>